<dbReference type="VEuPathDB" id="TriTrypDB:TEOVI_000473900"/>
<evidence type="ECO:0000313" key="4">
    <source>
        <dbReference type="Proteomes" id="UP000195570"/>
    </source>
</evidence>
<evidence type="ECO:0000256" key="2">
    <source>
        <dbReference type="SAM" id="MobiDB-lite"/>
    </source>
</evidence>
<reference evidence="3" key="1">
    <citation type="submission" date="2016-09" db="EMBL/GenBank/DDBJ databases">
        <authorList>
            <person name="Hebert L."/>
            <person name="Moumen B."/>
        </authorList>
    </citation>
    <scope>NUCLEOTIDE SEQUENCE [LARGE SCALE GENOMIC DNA]</scope>
    <source>
        <strain evidence="3">OVI</strain>
    </source>
</reference>
<feature type="region of interest" description="Disordered" evidence="2">
    <location>
        <begin position="284"/>
        <end position="317"/>
    </location>
</feature>
<comment type="similarity">
    <text evidence="1">Belongs to the BCP1 family.</text>
</comment>
<protein>
    <submittedName>
        <fullName evidence="3">P21-C-terminal region-binding protein, putative</fullName>
    </submittedName>
</protein>
<dbReference type="GeneID" id="92378679"/>
<dbReference type="Pfam" id="PF13862">
    <property type="entry name" value="BCCIP"/>
    <property type="match status" value="1"/>
</dbReference>
<keyword evidence="4" id="KW-1185">Reference proteome</keyword>
<feature type="compositionally biased region" description="Basic and acidic residues" evidence="2">
    <location>
        <begin position="295"/>
        <end position="306"/>
    </location>
</feature>
<dbReference type="GO" id="GO:0005634">
    <property type="term" value="C:nucleus"/>
    <property type="evidence" value="ECO:0007669"/>
    <property type="project" value="TreeGrafter"/>
</dbReference>
<organism evidence="3 4">
    <name type="scientific">Trypanosoma equiperdum</name>
    <dbReference type="NCBI Taxonomy" id="5694"/>
    <lineage>
        <taxon>Eukaryota</taxon>
        <taxon>Discoba</taxon>
        <taxon>Euglenozoa</taxon>
        <taxon>Kinetoplastea</taxon>
        <taxon>Metakinetoplastina</taxon>
        <taxon>Trypanosomatida</taxon>
        <taxon>Trypanosomatidae</taxon>
        <taxon>Trypanosoma</taxon>
    </lineage>
</organism>
<sequence length="397" mass="44610">MPKRHRQPDASFLTPPSYAYLEQVIEDYGDCHEDSDSCASNEFFSRRMGDDGNHSSSVASLTDCDATSSDASSVDDDEADSGDVTVVDVDFGVFDIREQDVNAIMHLMDQFCPDRMNEVDREDLGTAFLKSPFTCIVKISNDYVCNDDIASSGGEEEGGVEEDVYGVASVLDLAHDSRLGSLLNLLKTDVWRTVSPGVLPTELLTTLEEKTGRAKCVFLVGEYIRNVPLELTSHILTDLAKRFEETFGRRVEENLKSKQGKDVIHATFPCIFAVLSKIQRATDSPSADTGAEASAADRKEGRDKSLPQKRKKRTVTQQHEELDMKRYVFWREEDSVLYEFREKHVAVVAYRCRPQYDMQPENDIPISILYAITYKGLQEAIAEIKKRETARASVLHY</sequence>
<name>A0A1G4I1J3_TRYEQ</name>
<dbReference type="Proteomes" id="UP000195570">
    <property type="component" value="Unassembled WGS sequence"/>
</dbReference>
<feature type="compositionally biased region" description="Low complexity" evidence="2">
    <location>
        <begin position="60"/>
        <end position="72"/>
    </location>
</feature>
<evidence type="ECO:0000256" key="1">
    <source>
        <dbReference type="ARBA" id="ARBA00006781"/>
    </source>
</evidence>
<dbReference type="InterPro" id="IPR025602">
    <property type="entry name" value="BCP1_family"/>
</dbReference>
<dbReference type="PANTHER" id="PTHR13261:SF0">
    <property type="entry name" value="BRCA2 AND CDKN1A-INTERACTING PROTEIN"/>
    <property type="match status" value="1"/>
</dbReference>
<gene>
    <name evidence="3" type="ORF">TEOVI_000473900</name>
</gene>
<dbReference type="PANTHER" id="PTHR13261">
    <property type="entry name" value="BRCA2 AND CDKN1A INTERACTING PROTEIN"/>
    <property type="match status" value="1"/>
</dbReference>
<accession>A0A1G4I1J3</accession>
<comment type="caution">
    <text evidence="3">The sequence shown here is derived from an EMBL/GenBank/DDBJ whole genome shotgun (WGS) entry which is preliminary data.</text>
</comment>
<feature type="region of interest" description="Disordered" evidence="2">
    <location>
        <begin position="50"/>
        <end position="81"/>
    </location>
</feature>
<dbReference type="EMBL" id="CZPT02000351">
    <property type="protein sequence ID" value="SCU65600.1"/>
    <property type="molecule type" value="Genomic_DNA"/>
</dbReference>
<proteinExistence type="inferred from homology"/>
<dbReference type="AlphaFoldDB" id="A0A1G4I1J3"/>
<evidence type="ECO:0000313" key="3">
    <source>
        <dbReference type="EMBL" id="SCU65600.1"/>
    </source>
</evidence>
<dbReference type="RefSeq" id="XP_067077171.1">
    <property type="nucleotide sequence ID" value="XM_067221070.1"/>
</dbReference>